<comment type="caution">
    <text evidence="3">The sequence shown here is derived from an EMBL/GenBank/DDBJ whole genome shotgun (WGS) entry which is preliminary data.</text>
</comment>
<dbReference type="InterPro" id="IPR000859">
    <property type="entry name" value="CUB_dom"/>
</dbReference>
<dbReference type="InterPro" id="IPR035914">
    <property type="entry name" value="Sperma_CUB_dom_sf"/>
</dbReference>
<evidence type="ECO:0000313" key="3">
    <source>
        <dbReference type="EMBL" id="RWS05345.1"/>
    </source>
</evidence>
<dbReference type="Gene3D" id="3.10.100.10">
    <property type="entry name" value="Mannose-Binding Protein A, subunit A"/>
    <property type="match status" value="1"/>
</dbReference>
<keyword evidence="4" id="KW-1185">Reference proteome</keyword>
<dbReference type="STRING" id="1965070.A0A443QQN8"/>
<accession>A0A443QQN8</accession>
<evidence type="ECO:0000313" key="4">
    <source>
        <dbReference type="Proteomes" id="UP000285301"/>
    </source>
</evidence>
<dbReference type="InterPro" id="IPR016187">
    <property type="entry name" value="CTDL_fold"/>
</dbReference>
<name>A0A443QQN8_9ACAR</name>
<dbReference type="SUPFAM" id="SSF56436">
    <property type="entry name" value="C-type lectin-like"/>
    <property type="match status" value="1"/>
</dbReference>
<reference evidence="3 4" key="1">
    <citation type="journal article" date="2018" name="Gigascience">
        <title>Genomes of trombidid mites reveal novel predicted allergens and laterally-transferred genes associated with secondary metabolism.</title>
        <authorList>
            <person name="Dong X."/>
            <person name="Chaisiri K."/>
            <person name="Xia D."/>
            <person name="Armstrong S.D."/>
            <person name="Fang Y."/>
            <person name="Donnelly M.J."/>
            <person name="Kadowaki T."/>
            <person name="McGarry J.W."/>
            <person name="Darby A.C."/>
            <person name="Makepeace B.L."/>
        </authorList>
    </citation>
    <scope>NUCLEOTIDE SEQUENCE [LARGE SCALE GENOMIC DNA]</scope>
    <source>
        <strain evidence="3">UoL-WK</strain>
    </source>
</reference>
<dbReference type="InterPro" id="IPR016186">
    <property type="entry name" value="C-type_lectin-like/link_sf"/>
</dbReference>
<dbReference type="EMBL" id="NCKU01004865">
    <property type="protein sequence ID" value="RWS05345.1"/>
    <property type="molecule type" value="Genomic_DNA"/>
</dbReference>
<feature type="domain" description="CUB" evidence="2">
    <location>
        <begin position="114"/>
        <end position="154"/>
    </location>
</feature>
<proteinExistence type="predicted"/>
<organism evidence="3 4">
    <name type="scientific">Dinothrombium tinctorium</name>
    <dbReference type="NCBI Taxonomy" id="1965070"/>
    <lineage>
        <taxon>Eukaryota</taxon>
        <taxon>Metazoa</taxon>
        <taxon>Ecdysozoa</taxon>
        <taxon>Arthropoda</taxon>
        <taxon>Chelicerata</taxon>
        <taxon>Arachnida</taxon>
        <taxon>Acari</taxon>
        <taxon>Acariformes</taxon>
        <taxon>Trombidiformes</taxon>
        <taxon>Prostigmata</taxon>
        <taxon>Anystina</taxon>
        <taxon>Parasitengona</taxon>
        <taxon>Trombidioidea</taxon>
        <taxon>Trombidiidae</taxon>
        <taxon>Dinothrombium</taxon>
    </lineage>
</organism>
<protein>
    <recommendedName>
        <fullName evidence="2">CUB domain-containing protein</fullName>
    </recommendedName>
</protein>
<dbReference type="Proteomes" id="UP000285301">
    <property type="component" value="Unassembled WGS sequence"/>
</dbReference>
<dbReference type="Pfam" id="PF00431">
    <property type="entry name" value="CUB"/>
    <property type="match status" value="1"/>
</dbReference>
<keyword evidence="1" id="KW-1015">Disulfide bond</keyword>
<dbReference type="OrthoDB" id="6419766at2759"/>
<dbReference type="AlphaFoldDB" id="A0A443QQN8"/>
<evidence type="ECO:0000256" key="1">
    <source>
        <dbReference type="ARBA" id="ARBA00023157"/>
    </source>
</evidence>
<dbReference type="Gene3D" id="2.60.120.290">
    <property type="entry name" value="Spermadhesin, CUB domain"/>
    <property type="match status" value="1"/>
</dbReference>
<sequence length="158" mass="18536">MNFKHIIKNWFHGWPVDESGRGDVKYGKQPSDDGYSNQNCVEIRNRFHLPSKGLGSTGEHYFWNDRFCNATNRFICQISEQWNDKPKDDLAASKNTENYCTQKTIELTQYHPWDTIVSPHYPELYPNNYNCTVTVKTIDDFVIELLFTDFLLEEGGER</sequence>
<dbReference type="SUPFAM" id="SSF49854">
    <property type="entry name" value="Spermadhesin, CUB domain"/>
    <property type="match status" value="1"/>
</dbReference>
<gene>
    <name evidence="3" type="ORF">B4U79_18321</name>
</gene>
<evidence type="ECO:0000259" key="2">
    <source>
        <dbReference type="Pfam" id="PF00431"/>
    </source>
</evidence>